<proteinExistence type="predicted"/>
<reference evidence="1" key="1">
    <citation type="submission" date="2018-05" db="EMBL/GenBank/DDBJ databases">
        <authorList>
            <person name="Lanie J.A."/>
            <person name="Ng W.-L."/>
            <person name="Kazmierczak K.M."/>
            <person name="Andrzejewski T.M."/>
            <person name="Davidsen T.M."/>
            <person name="Wayne K.J."/>
            <person name="Tettelin H."/>
            <person name="Glass J.I."/>
            <person name="Rusch D."/>
            <person name="Podicherti R."/>
            <person name="Tsui H.-C.T."/>
            <person name="Winkler M.E."/>
        </authorList>
    </citation>
    <scope>NUCLEOTIDE SEQUENCE</scope>
</reference>
<sequence>MQTFKQHVSGISFEGIPLKENLIPDIEKLLTGHDYDTGGST</sequence>
<organism evidence="1">
    <name type="scientific">marine metagenome</name>
    <dbReference type="NCBI Taxonomy" id="408172"/>
    <lineage>
        <taxon>unclassified sequences</taxon>
        <taxon>metagenomes</taxon>
        <taxon>ecological metagenomes</taxon>
    </lineage>
</organism>
<evidence type="ECO:0000313" key="1">
    <source>
        <dbReference type="EMBL" id="SVA81463.1"/>
    </source>
</evidence>
<dbReference type="EMBL" id="UINC01019260">
    <property type="protein sequence ID" value="SVA81463.1"/>
    <property type="molecule type" value="Genomic_DNA"/>
</dbReference>
<feature type="non-terminal residue" evidence="1">
    <location>
        <position position="41"/>
    </location>
</feature>
<protein>
    <submittedName>
        <fullName evidence="1">Uncharacterized protein</fullName>
    </submittedName>
</protein>
<accession>A0A381YY08</accession>
<name>A0A381YY08_9ZZZZ</name>
<dbReference type="AlphaFoldDB" id="A0A381YY08"/>
<gene>
    <name evidence="1" type="ORF">METZ01_LOCUS134317</name>
</gene>